<dbReference type="PANTHER" id="PTHR30146">
    <property type="entry name" value="LACI-RELATED TRANSCRIPTIONAL REPRESSOR"/>
    <property type="match status" value="1"/>
</dbReference>
<evidence type="ECO:0000259" key="4">
    <source>
        <dbReference type="PROSITE" id="PS50932"/>
    </source>
</evidence>
<dbReference type="InterPro" id="IPR028082">
    <property type="entry name" value="Peripla_BP_I"/>
</dbReference>
<dbReference type="Pfam" id="PF13377">
    <property type="entry name" value="Peripla_BP_3"/>
    <property type="match status" value="1"/>
</dbReference>
<dbReference type="Gene3D" id="1.10.260.40">
    <property type="entry name" value="lambda repressor-like DNA-binding domains"/>
    <property type="match status" value="1"/>
</dbReference>
<evidence type="ECO:0000313" key="5">
    <source>
        <dbReference type="EMBL" id="GAB76964.1"/>
    </source>
</evidence>
<dbReference type="Proteomes" id="UP000008495">
    <property type="component" value="Unassembled WGS sequence"/>
</dbReference>
<dbReference type="InterPro" id="IPR000843">
    <property type="entry name" value="HTH_LacI"/>
</dbReference>
<organism evidence="5 6">
    <name type="scientific">Austwickia chelonae NBRC 105200</name>
    <dbReference type="NCBI Taxonomy" id="1184607"/>
    <lineage>
        <taxon>Bacteria</taxon>
        <taxon>Bacillati</taxon>
        <taxon>Actinomycetota</taxon>
        <taxon>Actinomycetes</taxon>
        <taxon>Micrococcales</taxon>
        <taxon>Dermatophilaceae</taxon>
        <taxon>Austwickia</taxon>
    </lineage>
</organism>
<dbReference type="PROSITE" id="PS50932">
    <property type="entry name" value="HTH_LACI_2"/>
    <property type="match status" value="1"/>
</dbReference>
<evidence type="ECO:0000256" key="2">
    <source>
        <dbReference type="ARBA" id="ARBA00023125"/>
    </source>
</evidence>
<dbReference type="GO" id="GO:0000976">
    <property type="term" value="F:transcription cis-regulatory region binding"/>
    <property type="evidence" value="ECO:0007669"/>
    <property type="project" value="TreeGrafter"/>
</dbReference>
<comment type="caution">
    <text evidence="5">The sequence shown here is derived from an EMBL/GenBank/DDBJ whole genome shotgun (WGS) entry which is preliminary data.</text>
</comment>
<dbReference type="STRING" id="100225.SAMN05421595_2100"/>
<dbReference type="Pfam" id="PF00356">
    <property type="entry name" value="LacI"/>
    <property type="match status" value="1"/>
</dbReference>
<dbReference type="CDD" id="cd01392">
    <property type="entry name" value="HTH_LacI"/>
    <property type="match status" value="1"/>
</dbReference>
<keyword evidence="1" id="KW-0805">Transcription regulation</keyword>
<keyword evidence="6" id="KW-1185">Reference proteome</keyword>
<feature type="domain" description="HTH lacI-type" evidence="4">
    <location>
        <begin position="4"/>
        <end position="58"/>
    </location>
</feature>
<protein>
    <submittedName>
        <fullName evidence="5">Putative LacI family transcriptional regulator</fullName>
    </submittedName>
</protein>
<name>K6VJR4_9MICO</name>
<reference evidence="5 6" key="1">
    <citation type="submission" date="2012-08" db="EMBL/GenBank/DDBJ databases">
        <title>Whole genome shotgun sequence of Austwickia chelonae NBRC 105200.</title>
        <authorList>
            <person name="Yoshida I."/>
            <person name="Hosoyama A."/>
            <person name="Tsuchikane K."/>
            <person name="Katsumata H."/>
            <person name="Ando Y."/>
            <person name="Ohji S."/>
            <person name="Hamada M."/>
            <person name="Tamura T."/>
            <person name="Yamazoe A."/>
            <person name="Yamazaki S."/>
            <person name="Fujita N."/>
        </authorList>
    </citation>
    <scope>NUCLEOTIDE SEQUENCE [LARGE SCALE GENOMIC DNA]</scope>
    <source>
        <strain evidence="5 6">NBRC 105200</strain>
    </source>
</reference>
<dbReference type="GO" id="GO:0003700">
    <property type="term" value="F:DNA-binding transcription factor activity"/>
    <property type="evidence" value="ECO:0007669"/>
    <property type="project" value="TreeGrafter"/>
</dbReference>
<dbReference type="Gene3D" id="3.40.50.2300">
    <property type="match status" value="2"/>
</dbReference>
<dbReference type="CDD" id="cd06267">
    <property type="entry name" value="PBP1_LacI_sugar_binding-like"/>
    <property type="match status" value="1"/>
</dbReference>
<dbReference type="InterPro" id="IPR046335">
    <property type="entry name" value="LacI/GalR-like_sensor"/>
</dbReference>
<evidence type="ECO:0000256" key="3">
    <source>
        <dbReference type="ARBA" id="ARBA00023163"/>
    </source>
</evidence>
<dbReference type="SMART" id="SM00354">
    <property type="entry name" value="HTH_LACI"/>
    <property type="match status" value="1"/>
</dbReference>
<evidence type="ECO:0000256" key="1">
    <source>
        <dbReference type="ARBA" id="ARBA00023015"/>
    </source>
</evidence>
<sequence>MGRVTINDVARRAGVSKSSASFALNGRPGVSEKTRARVLAAAAELHWQPHSAARALSHARADMVGLVFSRPARTLGAEPFFGQFVSGLQDGLREGSMGLQLAVVDGHDAEIEVYRRWWQAQRVDGVVLVDVHDGDGRMSAVRELGLPSVVVGADPGECPGMAVISADDEGTMARIMDYLAAIGHRRIALVAGERALRHTRRRMSAVEQAGVRLGLERVESVPTDYSDVQGADATRELLSRHGDRPTAIVYDSDLLAVAGLGVAHEMGVSVPSELSLVSFEDSVLARSIHPAMTAMHRDVFALGQLAARTLCEGLAGSGEPPTVMAERPQLVVRESTSSPNILQLSEPVLQ</sequence>
<dbReference type="SUPFAM" id="SSF53822">
    <property type="entry name" value="Periplasmic binding protein-like I"/>
    <property type="match status" value="1"/>
</dbReference>
<dbReference type="RefSeq" id="WP_006501715.1">
    <property type="nucleotide sequence ID" value="NZ_BAGZ01000004.1"/>
</dbReference>
<keyword evidence="2" id="KW-0238">DNA-binding</keyword>
<dbReference type="OrthoDB" id="1938857at2"/>
<gene>
    <name evidence="5" type="ORF">AUCHE_04_00030</name>
</gene>
<dbReference type="AlphaFoldDB" id="K6VJR4"/>
<dbReference type="SUPFAM" id="SSF47413">
    <property type="entry name" value="lambda repressor-like DNA-binding domains"/>
    <property type="match status" value="1"/>
</dbReference>
<dbReference type="PROSITE" id="PS00356">
    <property type="entry name" value="HTH_LACI_1"/>
    <property type="match status" value="1"/>
</dbReference>
<evidence type="ECO:0000313" key="6">
    <source>
        <dbReference type="Proteomes" id="UP000008495"/>
    </source>
</evidence>
<dbReference type="eggNOG" id="COG1609">
    <property type="taxonomic scope" value="Bacteria"/>
</dbReference>
<proteinExistence type="predicted"/>
<dbReference type="EMBL" id="BAGZ01000004">
    <property type="protein sequence ID" value="GAB76964.1"/>
    <property type="molecule type" value="Genomic_DNA"/>
</dbReference>
<accession>K6VJR4</accession>
<keyword evidence="3" id="KW-0804">Transcription</keyword>
<dbReference type="InterPro" id="IPR010982">
    <property type="entry name" value="Lambda_DNA-bd_dom_sf"/>
</dbReference>
<dbReference type="PANTHER" id="PTHR30146:SF155">
    <property type="entry name" value="ALANINE RACEMASE"/>
    <property type="match status" value="1"/>
</dbReference>